<feature type="region of interest" description="Disordered" evidence="1">
    <location>
        <begin position="1"/>
        <end position="46"/>
    </location>
</feature>
<organism evidence="2 3">
    <name type="scientific">Schistosoma mansoni</name>
    <name type="common">Blood fluke</name>
    <dbReference type="NCBI Taxonomy" id="6183"/>
    <lineage>
        <taxon>Eukaryota</taxon>
        <taxon>Metazoa</taxon>
        <taxon>Spiralia</taxon>
        <taxon>Lophotrochozoa</taxon>
        <taxon>Platyhelminthes</taxon>
        <taxon>Trematoda</taxon>
        <taxon>Digenea</taxon>
        <taxon>Strigeidida</taxon>
        <taxon>Schistosomatoidea</taxon>
        <taxon>Schistosomatidae</taxon>
        <taxon>Schistosoma</taxon>
    </lineage>
</organism>
<protein>
    <submittedName>
        <fullName evidence="3">Ovule protein</fullName>
    </submittedName>
</protein>
<reference evidence="2" key="1">
    <citation type="journal article" date="2012" name="PLoS Negl. Trop. Dis.">
        <title>A systematically improved high quality genome and transcriptome of the human blood fluke Schistosoma mansoni.</title>
        <authorList>
            <person name="Protasio A.V."/>
            <person name="Tsai I.J."/>
            <person name="Babbage A."/>
            <person name="Nichol S."/>
            <person name="Hunt M."/>
            <person name="Aslett M.A."/>
            <person name="De Silva N."/>
            <person name="Velarde G.S."/>
            <person name="Anderson T.J."/>
            <person name="Clark R.C."/>
            <person name="Davidson C."/>
            <person name="Dillon G.P."/>
            <person name="Holroyd N.E."/>
            <person name="LoVerde P.T."/>
            <person name="Lloyd C."/>
            <person name="McQuillan J."/>
            <person name="Oliveira G."/>
            <person name="Otto T.D."/>
            <person name="Parker-Manuel S.J."/>
            <person name="Quail M.A."/>
            <person name="Wilson R.A."/>
            <person name="Zerlotini A."/>
            <person name="Dunne D.W."/>
            <person name="Berriman M."/>
        </authorList>
    </citation>
    <scope>NUCLEOTIDE SEQUENCE [LARGE SCALE GENOMIC DNA]</scope>
    <source>
        <strain evidence="2">Puerto Rican</strain>
    </source>
</reference>
<feature type="compositionally biased region" description="Polar residues" evidence="1">
    <location>
        <begin position="26"/>
        <end position="46"/>
    </location>
</feature>
<dbReference type="Proteomes" id="UP000008854">
    <property type="component" value="Unassembled WGS sequence"/>
</dbReference>
<evidence type="ECO:0000313" key="3">
    <source>
        <dbReference type="WBParaSite" id="Smp_329730.1"/>
    </source>
</evidence>
<name>A0A5K4F6W0_SCHMA</name>
<proteinExistence type="predicted"/>
<dbReference type="AlphaFoldDB" id="A0A5K4F6W0"/>
<feature type="compositionally biased region" description="Low complexity" evidence="1">
    <location>
        <begin position="1"/>
        <end position="20"/>
    </location>
</feature>
<reference evidence="3" key="2">
    <citation type="submission" date="2019-11" db="UniProtKB">
        <authorList>
            <consortium name="WormBaseParasite"/>
        </authorList>
    </citation>
    <scope>IDENTIFICATION</scope>
    <source>
        <strain evidence="3">Puerto Rican</strain>
    </source>
</reference>
<evidence type="ECO:0000313" key="2">
    <source>
        <dbReference type="Proteomes" id="UP000008854"/>
    </source>
</evidence>
<dbReference type="InParanoid" id="A0A5K4F6W0"/>
<dbReference type="WBParaSite" id="Smp_329730.1">
    <property type="protein sequence ID" value="Smp_329730.1"/>
    <property type="gene ID" value="Smp_329730"/>
</dbReference>
<evidence type="ECO:0000256" key="1">
    <source>
        <dbReference type="SAM" id="MobiDB-lite"/>
    </source>
</evidence>
<keyword evidence="2" id="KW-1185">Reference proteome</keyword>
<accession>A0A5K4F6W0</accession>
<sequence length="46" mass="5234">MPLKSSGKSLTLTSSSSSPSHRMIKRQSNFREQTNKQPSNTQKKRQ</sequence>